<dbReference type="Pfam" id="PF03652">
    <property type="entry name" value="RuvX"/>
    <property type="match status" value="1"/>
</dbReference>
<dbReference type="GO" id="GO:0004518">
    <property type="term" value="F:nuclease activity"/>
    <property type="evidence" value="ECO:0007669"/>
    <property type="project" value="UniProtKB-KW"/>
</dbReference>
<dbReference type="RefSeq" id="WP_199919877.1">
    <property type="nucleotide sequence ID" value="NZ_CP020921.1"/>
</dbReference>
<evidence type="ECO:0000256" key="4">
    <source>
        <dbReference type="ARBA" id="ARBA00022801"/>
    </source>
</evidence>
<dbReference type="SMART" id="SM00732">
    <property type="entry name" value="YqgFc"/>
    <property type="match status" value="1"/>
</dbReference>
<comment type="subcellular location">
    <subcellularLocation>
        <location evidence="5">Cytoplasm</location>
    </subcellularLocation>
</comment>
<dbReference type="PANTHER" id="PTHR33317">
    <property type="entry name" value="POLYNUCLEOTIDYL TRANSFERASE, RIBONUCLEASE H-LIKE SUPERFAMILY PROTEIN"/>
    <property type="match status" value="1"/>
</dbReference>
<dbReference type="SUPFAM" id="SSF53098">
    <property type="entry name" value="Ribonuclease H-like"/>
    <property type="match status" value="1"/>
</dbReference>
<evidence type="ECO:0000313" key="7">
    <source>
        <dbReference type="EMBL" id="AWB09973.1"/>
    </source>
</evidence>
<dbReference type="InterPro" id="IPR037027">
    <property type="entry name" value="YqgF/RNaseH-like_dom_sf"/>
</dbReference>
<organism evidence="7 8">
    <name type="scientific">Thermodesulfobium acidiphilum</name>
    <dbReference type="NCBI Taxonomy" id="1794699"/>
    <lineage>
        <taxon>Bacteria</taxon>
        <taxon>Pseudomonadati</taxon>
        <taxon>Thermodesulfobiota</taxon>
        <taxon>Thermodesulfobiia</taxon>
        <taxon>Thermodesulfobiales</taxon>
        <taxon>Thermodesulfobiaceae</taxon>
        <taxon>Thermodesulfobium</taxon>
    </lineage>
</organism>
<dbReference type="CDD" id="cd16964">
    <property type="entry name" value="YqgF"/>
    <property type="match status" value="1"/>
</dbReference>
<dbReference type="InterPro" id="IPR006641">
    <property type="entry name" value="YqgF/RNaseH-like_dom"/>
</dbReference>
<dbReference type="PANTHER" id="PTHR33317:SF4">
    <property type="entry name" value="POLYNUCLEOTIDYL TRANSFERASE, RIBONUCLEASE H-LIKE SUPERFAMILY PROTEIN"/>
    <property type="match status" value="1"/>
</dbReference>
<dbReference type="EC" id="3.1.-.-" evidence="5"/>
<dbReference type="Proteomes" id="UP000244792">
    <property type="component" value="Chromosome"/>
</dbReference>
<dbReference type="GO" id="GO:0005829">
    <property type="term" value="C:cytosol"/>
    <property type="evidence" value="ECO:0007669"/>
    <property type="project" value="TreeGrafter"/>
</dbReference>
<dbReference type="HAMAP" id="MF_00651">
    <property type="entry name" value="Nuclease_YqgF"/>
    <property type="match status" value="1"/>
</dbReference>
<reference evidence="7 8" key="1">
    <citation type="submission" date="2017-04" db="EMBL/GenBank/DDBJ databases">
        <title>Genomic insights into metabolism of Thermodesulfobium acidiphilum.</title>
        <authorList>
            <person name="Toshchakov S.V."/>
            <person name="Frolov E.N."/>
            <person name="Kublanov I.V."/>
            <person name="Samarov N.I."/>
            <person name="Novikov A."/>
            <person name="Lebedinsky A.V."/>
            <person name="Bonch-Osmolovskaya E.A."/>
            <person name="Chernyh N.A."/>
        </authorList>
    </citation>
    <scope>NUCLEOTIDE SEQUENCE [LARGE SCALE GENOMIC DNA]</scope>
    <source>
        <strain evidence="7 8">3127-1</strain>
    </source>
</reference>
<keyword evidence="2 5" id="KW-0690">Ribosome biogenesis</keyword>
<dbReference type="EMBL" id="CP020921">
    <property type="protein sequence ID" value="AWB09973.1"/>
    <property type="molecule type" value="Genomic_DNA"/>
</dbReference>
<sequence>MRYLGIDWGVTHLGLSISDPEERIVFPIGTIVRTTWDKDLNMIKQIVEEKNIKTIVLGDPLRTDFPFTSSKSILKVKKKLETIGVRVILFDERYSTKEALKLQKILGNRNKDKVHEIASSIILKSFLDFISKDKKNIGE</sequence>
<proteinExistence type="inferred from homology"/>
<protein>
    <recommendedName>
        <fullName evidence="5">Putative pre-16S rRNA nuclease</fullName>
        <ecNumber evidence="5">3.1.-.-</ecNumber>
    </recommendedName>
</protein>
<dbReference type="KEGG" id="taci:TDSAC_0599"/>
<evidence type="ECO:0000313" key="8">
    <source>
        <dbReference type="Proteomes" id="UP000244792"/>
    </source>
</evidence>
<comment type="function">
    <text evidence="5">Could be a nuclease involved in processing of the 5'-end of pre-16S rRNA.</text>
</comment>
<evidence type="ECO:0000256" key="3">
    <source>
        <dbReference type="ARBA" id="ARBA00022722"/>
    </source>
</evidence>
<name>A0A2R4VZI8_THEAF</name>
<keyword evidence="1 5" id="KW-0963">Cytoplasm</keyword>
<dbReference type="Gene3D" id="3.30.420.140">
    <property type="entry name" value="YqgF/RNase H-like domain"/>
    <property type="match status" value="1"/>
</dbReference>
<dbReference type="NCBIfam" id="TIGR00250">
    <property type="entry name" value="RNAse_H_YqgF"/>
    <property type="match status" value="1"/>
</dbReference>
<dbReference type="GO" id="GO:0000967">
    <property type="term" value="P:rRNA 5'-end processing"/>
    <property type="evidence" value="ECO:0007669"/>
    <property type="project" value="UniProtKB-UniRule"/>
</dbReference>
<evidence type="ECO:0000259" key="6">
    <source>
        <dbReference type="SMART" id="SM00732"/>
    </source>
</evidence>
<dbReference type="InterPro" id="IPR005227">
    <property type="entry name" value="YqgF"/>
</dbReference>
<dbReference type="GO" id="GO:0016788">
    <property type="term" value="F:hydrolase activity, acting on ester bonds"/>
    <property type="evidence" value="ECO:0007669"/>
    <property type="project" value="UniProtKB-UniRule"/>
</dbReference>
<dbReference type="InterPro" id="IPR012337">
    <property type="entry name" value="RNaseH-like_sf"/>
</dbReference>
<keyword evidence="8" id="KW-1185">Reference proteome</keyword>
<evidence type="ECO:0000256" key="2">
    <source>
        <dbReference type="ARBA" id="ARBA00022517"/>
    </source>
</evidence>
<feature type="domain" description="YqgF/RNase H-like" evidence="6">
    <location>
        <begin position="1"/>
        <end position="99"/>
    </location>
</feature>
<evidence type="ECO:0000256" key="5">
    <source>
        <dbReference type="HAMAP-Rule" id="MF_00651"/>
    </source>
</evidence>
<keyword evidence="3 5" id="KW-0540">Nuclease</keyword>
<dbReference type="AlphaFoldDB" id="A0A2R4VZI8"/>
<comment type="similarity">
    <text evidence="5">Belongs to the YqgF HJR family.</text>
</comment>
<accession>A0A2R4VZI8</accession>
<keyword evidence="4 5" id="KW-0378">Hydrolase</keyword>
<evidence type="ECO:0000256" key="1">
    <source>
        <dbReference type="ARBA" id="ARBA00022490"/>
    </source>
</evidence>
<gene>
    <name evidence="7" type="ORF">TDSAC_0599</name>
</gene>